<dbReference type="EMBL" id="JANJYI010000001">
    <property type="protein sequence ID" value="KAK2662806.1"/>
    <property type="molecule type" value="Genomic_DNA"/>
</dbReference>
<name>A0AAD9XNA7_9ROSI</name>
<keyword evidence="2" id="KW-1185">Reference proteome</keyword>
<evidence type="ECO:0000313" key="2">
    <source>
        <dbReference type="Proteomes" id="UP001280121"/>
    </source>
</evidence>
<evidence type="ECO:0000313" key="1">
    <source>
        <dbReference type="EMBL" id="KAK2662806.1"/>
    </source>
</evidence>
<sequence>MNPLKAPGSDGLPVIFYQRYWDSVGESVTEACLSKLNVGASVDWMNNTIISLLLKVQSSDYILISLYNVIYKAIAKAVTDRLRTVLDRIVS</sequence>
<gene>
    <name evidence="1" type="ORF">Ddye_001380</name>
</gene>
<organism evidence="1 2">
    <name type="scientific">Dipteronia dyeriana</name>
    <dbReference type="NCBI Taxonomy" id="168575"/>
    <lineage>
        <taxon>Eukaryota</taxon>
        <taxon>Viridiplantae</taxon>
        <taxon>Streptophyta</taxon>
        <taxon>Embryophyta</taxon>
        <taxon>Tracheophyta</taxon>
        <taxon>Spermatophyta</taxon>
        <taxon>Magnoliopsida</taxon>
        <taxon>eudicotyledons</taxon>
        <taxon>Gunneridae</taxon>
        <taxon>Pentapetalae</taxon>
        <taxon>rosids</taxon>
        <taxon>malvids</taxon>
        <taxon>Sapindales</taxon>
        <taxon>Sapindaceae</taxon>
        <taxon>Hippocastanoideae</taxon>
        <taxon>Acereae</taxon>
        <taxon>Dipteronia</taxon>
    </lineage>
</organism>
<evidence type="ECO:0008006" key="3">
    <source>
        <dbReference type="Google" id="ProtNLM"/>
    </source>
</evidence>
<proteinExistence type="predicted"/>
<accession>A0AAD9XNA7</accession>
<protein>
    <recommendedName>
        <fullName evidence="3">Reverse transcriptase</fullName>
    </recommendedName>
</protein>
<dbReference type="Proteomes" id="UP001280121">
    <property type="component" value="Unassembled WGS sequence"/>
</dbReference>
<reference evidence="1" key="1">
    <citation type="journal article" date="2023" name="Plant J.">
        <title>Genome sequences and population genomics provide insights into the demographic history, inbreeding, and mutation load of two 'living fossil' tree species of Dipteronia.</title>
        <authorList>
            <person name="Feng Y."/>
            <person name="Comes H.P."/>
            <person name="Chen J."/>
            <person name="Zhu S."/>
            <person name="Lu R."/>
            <person name="Zhang X."/>
            <person name="Li P."/>
            <person name="Qiu J."/>
            <person name="Olsen K.M."/>
            <person name="Qiu Y."/>
        </authorList>
    </citation>
    <scope>NUCLEOTIDE SEQUENCE</scope>
    <source>
        <strain evidence="1">KIB01</strain>
    </source>
</reference>
<dbReference type="AlphaFoldDB" id="A0AAD9XNA7"/>
<comment type="caution">
    <text evidence="1">The sequence shown here is derived from an EMBL/GenBank/DDBJ whole genome shotgun (WGS) entry which is preliminary data.</text>
</comment>